<dbReference type="GO" id="GO:0103016">
    <property type="term" value="F:tRNA-uridine 2-sulfurtransferase activity"/>
    <property type="evidence" value="ECO:0007669"/>
    <property type="project" value="UniProtKB-EC"/>
</dbReference>
<keyword evidence="4" id="KW-0547">Nucleotide-binding</keyword>
<dbReference type="HAMAP" id="MF_00144">
    <property type="entry name" value="tRNA_thiouridyl_MnmA"/>
    <property type="match status" value="1"/>
</dbReference>
<dbReference type="PANTHER" id="PTHR11933">
    <property type="entry name" value="TRNA 5-METHYLAMINOMETHYL-2-THIOURIDYLATE -METHYLTRANSFERASE"/>
    <property type="match status" value="1"/>
</dbReference>
<dbReference type="InterPro" id="IPR046885">
    <property type="entry name" value="MnmA-like_C"/>
</dbReference>
<keyword evidence="6" id="KW-0694">RNA-binding</keyword>
<keyword evidence="3" id="KW-0819">tRNA processing</keyword>
<dbReference type="Pfam" id="PF03054">
    <property type="entry name" value="tRNA_Me_trans"/>
    <property type="match status" value="1"/>
</dbReference>
<evidence type="ECO:0000259" key="8">
    <source>
        <dbReference type="Pfam" id="PF20258"/>
    </source>
</evidence>
<feature type="domain" description="tRNA-specific 2-thiouridylase MnmA-like central" evidence="9">
    <location>
        <begin position="208"/>
        <end position="269"/>
    </location>
</feature>
<evidence type="ECO:0000256" key="5">
    <source>
        <dbReference type="ARBA" id="ARBA00022840"/>
    </source>
</evidence>
<dbReference type="NCBIfam" id="NF001138">
    <property type="entry name" value="PRK00143.1"/>
    <property type="match status" value="1"/>
</dbReference>
<dbReference type="AlphaFoldDB" id="A0A645B3M0"/>
<accession>A0A645B3M0</accession>
<keyword evidence="5" id="KW-0067">ATP-binding</keyword>
<name>A0A645B3M0_9ZZZZ</name>
<dbReference type="GO" id="GO:0005524">
    <property type="term" value="F:ATP binding"/>
    <property type="evidence" value="ECO:0007669"/>
    <property type="project" value="UniProtKB-KW"/>
</dbReference>
<dbReference type="GO" id="GO:0002143">
    <property type="term" value="P:tRNA wobble position uridine thiolation"/>
    <property type="evidence" value="ECO:0007669"/>
    <property type="project" value="TreeGrafter"/>
</dbReference>
<dbReference type="InterPro" id="IPR014729">
    <property type="entry name" value="Rossmann-like_a/b/a_fold"/>
</dbReference>
<reference evidence="10" key="1">
    <citation type="submission" date="2019-08" db="EMBL/GenBank/DDBJ databases">
        <authorList>
            <person name="Kucharzyk K."/>
            <person name="Murdoch R.W."/>
            <person name="Higgins S."/>
            <person name="Loffler F."/>
        </authorList>
    </citation>
    <scope>NUCLEOTIDE SEQUENCE</scope>
</reference>
<dbReference type="Gene3D" id="2.30.30.280">
    <property type="entry name" value="Adenine nucleotide alpha hydrolases-like domains"/>
    <property type="match status" value="1"/>
</dbReference>
<evidence type="ECO:0000256" key="4">
    <source>
        <dbReference type="ARBA" id="ARBA00022741"/>
    </source>
</evidence>
<dbReference type="PANTHER" id="PTHR11933:SF5">
    <property type="entry name" value="MITOCHONDRIAL TRNA-SPECIFIC 2-THIOURIDYLASE 1"/>
    <property type="match status" value="1"/>
</dbReference>
<proteinExistence type="inferred from homology"/>
<protein>
    <submittedName>
        <fullName evidence="10">tRNA-specific 2-thiouridylase MnmA</fullName>
        <ecNumber evidence="10">2.8.1.13</ecNumber>
    </submittedName>
</protein>
<keyword evidence="1" id="KW-0820">tRNA-binding</keyword>
<evidence type="ECO:0000256" key="3">
    <source>
        <dbReference type="ARBA" id="ARBA00022694"/>
    </source>
</evidence>
<dbReference type="CDD" id="cd01998">
    <property type="entry name" value="MnmA_TRMU-like"/>
    <property type="match status" value="1"/>
</dbReference>
<keyword evidence="7" id="KW-1015">Disulfide bond</keyword>
<sequence length="360" mass="40033">MLNNKTVAIAMSGGVDSSVAAALLLQKGYKVIGITMRLWVDKQANVSIEQLAATEKDAAAVSEILGIEHHVVDFNDFFRQSVVQYFLNEYKAGRTPNPCVFCNKKVKFGALYDKARELGADYLATGHYARIIEDTEGFKHVAMAKIIAKDQSYVLYHLNQEQLNHVMLPLGDYDKVQVRELAKEFNLPVFNKKDSQDICFIPDNDYHRFLNSFSQEKSGDIINTKGQILGKHHGISHYTIGQRKGLGIAAATPLYVIEIDAERNVVILADAEESLRYGLIVTEVVFSDGRSLQAKRPVKVKIRYNAKPVDAFIEPDIVEGQVKVTLELPLRGIAPGQAAVFYENDYCIGGGTILYSLKSS</sequence>
<dbReference type="Gene3D" id="2.40.30.10">
    <property type="entry name" value="Translation factors"/>
    <property type="match status" value="1"/>
</dbReference>
<dbReference type="InterPro" id="IPR023382">
    <property type="entry name" value="MnmA-like_central_sf"/>
</dbReference>
<organism evidence="10">
    <name type="scientific">bioreactor metagenome</name>
    <dbReference type="NCBI Taxonomy" id="1076179"/>
    <lineage>
        <taxon>unclassified sequences</taxon>
        <taxon>metagenomes</taxon>
        <taxon>ecological metagenomes</taxon>
    </lineage>
</organism>
<dbReference type="NCBIfam" id="TIGR00420">
    <property type="entry name" value="trmU"/>
    <property type="match status" value="1"/>
</dbReference>
<feature type="domain" description="tRNA-specific 2-thiouridylase MnmA-like C-terminal" evidence="8">
    <location>
        <begin position="278"/>
        <end position="353"/>
    </location>
</feature>
<comment type="caution">
    <text evidence="10">The sequence shown here is derived from an EMBL/GenBank/DDBJ whole genome shotgun (WGS) entry which is preliminary data.</text>
</comment>
<dbReference type="EMBL" id="VSSQ01017607">
    <property type="protein sequence ID" value="MPM60060.1"/>
    <property type="molecule type" value="Genomic_DNA"/>
</dbReference>
<dbReference type="Pfam" id="PF20259">
    <property type="entry name" value="tRNA_Me_trans_M"/>
    <property type="match status" value="1"/>
</dbReference>
<dbReference type="FunFam" id="3.40.50.620:FF:000115">
    <property type="entry name" value="tRNA-specific 2-thiouridylase MnmA"/>
    <property type="match status" value="1"/>
</dbReference>
<dbReference type="InterPro" id="IPR046884">
    <property type="entry name" value="MnmA-like_central"/>
</dbReference>
<dbReference type="InterPro" id="IPR004506">
    <property type="entry name" value="MnmA-like"/>
</dbReference>
<dbReference type="GO" id="GO:0000049">
    <property type="term" value="F:tRNA binding"/>
    <property type="evidence" value="ECO:0007669"/>
    <property type="project" value="UniProtKB-KW"/>
</dbReference>
<evidence type="ECO:0000256" key="2">
    <source>
        <dbReference type="ARBA" id="ARBA00022679"/>
    </source>
</evidence>
<keyword evidence="2 10" id="KW-0808">Transferase</keyword>
<dbReference type="EC" id="2.8.1.13" evidence="10"/>
<dbReference type="Gene3D" id="3.40.50.620">
    <property type="entry name" value="HUPs"/>
    <property type="match status" value="1"/>
</dbReference>
<evidence type="ECO:0000259" key="9">
    <source>
        <dbReference type="Pfam" id="PF20259"/>
    </source>
</evidence>
<evidence type="ECO:0000313" key="10">
    <source>
        <dbReference type="EMBL" id="MPM60060.1"/>
    </source>
</evidence>
<dbReference type="FunFam" id="2.30.30.280:FF:000001">
    <property type="entry name" value="tRNA-specific 2-thiouridylase MnmA"/>
    <property type="match status" value="1"/>
</dbReference>
<evidence type="ECO:0000256" key="1">
    <source>
        <dbReference type="ARBA" id="ARBA00022555"/>
    </source>
</evidence>
<evidence type="ECO:0000256" key="6">
    <source>
        <dbReference type="ARBA" id="ARBA00022884"/>
    </source>
</evidence>
<evidence type="ECO:0000256" key="7">
    <source>
        <dbReference type="ARBA" id="ARBA00023157"/>
    </source>
</evidence>
<dbReference type="SUPFAM" id="SSF52402">
    <property type="entry name" value="Adenine nucleotide alpha hydrolases-like"/>
    <property type="match status" value="1"/>
</dbReference>
<dbReference type="Pfam" id="PF20258">
    <property type="entry name" value="tRNA_Me_trans_C"/>
    <property type="match status" value="1"/>
</dbReference>
<gene>
    <name evidence="10" type="primary">mnmA_35</name>
    <name evidence="10" type="ORF">SDC9_106907</name>
</gene>